<feature type="region of interest" description="Disordered" evidence="1">
    <location>
        <begin position="25"/>
        <end position="57"/>
    </location>
</feature>
<evidence type="ECO:0000256" key="1">
    <source>
        <dbReference type="SAM" id="MobiDB-lite"/>
    </source>
</evidence>
<keyword evidence="3" id="KW-1185">Reference proteome</keyword>
<protein>
    <submittedName>
        <fullName evidence="2">Uncharacterized protein</fullName>
    </submittedName>
</protein>
<comment type="caution">
    <text evidence="2">The sequence shown here is derived from an EMBL/GenBank/DDBJ whole genome shotgun (WGS) entry which is preliminary data.</text>
</comment>
<reference evidence="2 3" key="1">
    <citation type="submission" date="2019-06" db="EMBL/GenBank/DDBJ databases">
        <title>Sequencing the genomes of 1000 actinobacteria strains.</title>
        <authorList>
            <person name="Klenk H.-P."/>
        </authorList>
    </citation>
    <scope>NUCLEOTIDE SEQUENCE [LARGE SCALE GENOMIC DNA]</scope>
    <source>
        <strain evidence="2 3">DSM 45456</strain>
    </source>
</reference>
<sequence>MIAGCFPFGSDRLCVQNALDENGLPVGDLDLKPTSNPSRSPRNLKDQAPAAFPLARA</sequence>
<organism evidence="2 3">
    <name type="scientific">Saccharothrix saharensis</name>
    <dbReference type="NCBI Taxonomy" id="571190"/>
    <lineage>
        <taxon>Bacteria</taxon>
        <taxon>Bacillati</taxon>
        <taxon>Actinomycetota</taxon>
        <taxon>Actinomycetes</taxon>
        <taxon>Pseudonocardiales</taxon>
        <taxon>Pseudonocardiaceae</taxon>
        <taxon>Saccharothrix</taxon>
    </lineage>
</organism>
<name>A0A543JER3_9PSEU</name>
<gene>
    <name evidence="2" type="ORF">FHX81_3675</name>
</gene>
<evidence type="ECO:0000313" key="2">
    <source>
        <dbReference type="EMBL" id="TQM81310.1"/>
    </source>
</evidence>
<dbReference type="EMBL" id="VFPP01000001">
    <property type="protein sequence ID" value="TQM81310.1"/>
    <property type="molecule type" value="Genomic_DNA"/>
</dbReference>
<dbReference type="AlphaFoldDB" id="A0A543JER3"/>
<accession>A0A543JER3</accession>
<dbReference type="Proteomes" id="UP000316628">
    <property type="component" value="Unassembled WGS sequence"/>
</dbReference>
<proteinExistence type="predicted"/>
<evidence type="ECO:0000313" key="3">
    <source>
        <dbReference type="Proteomes" id="UP000316628"/>
    </source>
</evidence>